<sequence length="133" mass="14772">MATSKYSHQRESIINFLTGRTDHPTADAVYQYLRNDLPTISLGTVYRNLNQMAASGRILRLHVDGKTDHYDACTDPHAHLLCTKCGAVRDIHMNFEDDLIAQAAEISPCRVDGVSVLFTGLCEECADCVDDEL</sequence>
<dbReference type="GO" id="GO:0003700">
    <property type="term" value="F:DNA-binding transcription factor activity"/>
    <property type="evidence" value="ECO:0007669"/>
    <property type="project" value="InterPro"/>
</dbReference>
<dbReference type="GO" id="GO:0000976">
    <property type="term" value="F:transcription cis-regulatory region binding"/>
    <property type="evidence" value="ECO:0007669"/>
    <property type="project" value="TreeGrafter"/>
</dbReference>
<evidence type="ECO:0000256" key="2">
    <source>
        <dbReference type="ARBA" id="ARBA00022491"/>
    </source>
</evidence>
<evidence type="ECO:0000256" key="5">
    <source>
        <dbReference type="ARBA" id="ARBA00023125"/>
    </source>
</evidence>
<feature type="binding site" evidence="7">
    <location>
        <position position="85"/>
    </location>
    <ligand>
        <name>Zn(2+)</name>
        <dbReference type="ChEBI" id="CHEBI:29105"/>
    </ligand>
</feature>
<comment type="cofactor">
    <cofactor evidence="7">
        <name>Zn(2+)</name>
        <dbReference type="ChEBI" id="CHEBI:29105"/>
    </cofactor>
    <text evidence="7">Binds 1 zinc ion per subunit.</text>
</comment>
<organism evidence="8 9">
    <name type="scientific">Wujia chipingensis</name>
    <dbReference type="NCBI Taxonomy" id="2763670"/>
    <lineage>
        <taxon>Bacteria</taxon>
        <taxon>Bacillati</taxon>
        <taxon>Bacillota</taxon>
        <taxon>Clostridia</taxon>
        <taxon>Lachnospirales</taxon>
        <taxon>Lachnospiraceae</taxon>
        <taxon>Wujia</taxon>
    </lineage>
</organism>
<keyword evidence="9" id="KW-1185">Reference proteome</keyword>
<reference evidence="8 9" key="1">
    <citation type="submission" date="2020-08" db="EMBL/GenBank/DDBJ databases">
        <authorList>
            <person name="Liu C."/>
            <person name="Sun Q."/>
        </authorList>
    </citation>
    <scope>NUCLEOTIDE SEQUENCE [LARGE SCALE GENOMIC DNA]</scope>
    <source>
        <strain evidence="8 9">NSJ-4</strain>
    </source>
</reference>
<dbReference type="PANTHER" id="PTHR33202:SF7">
    <property type="entry name" value="FERRIC UPTAKE REGULATION PROTEIN"/>
    <property type="match status" value="1"/>
</dbReference>
<dbReference type="EMBL" id="CP060632">
    <property type="protein sequence ID" value="QNL99848.1"/>
    <property type="molecule type" value="Genomic_DNA"/>
</dbReference>
<dbReference type="Gene3D" id="3.30.1490.190">
    <property type="match status" value="1"/>
</dbReference>
<dbReference type="AlphaFoldDB" id="A0A7G9FMR7"/>
<evidence type="ECO:0000256" key="3">
    <source>
        <dbReference type="ARBA" id="ARBA00022833"/>
    </source>
</evidence>
<dbReference type="InterPro" id="IPR036390">
    <property type="entry name" value="WH_DNA-bd_sf"/>
</dbReference>
<dbReference type="SUPFAM" id="SSF46785">
    <property type="entry name" value="Winged helix' DNA-binding domain"/>
    <property type="match status" value="1"/>
</dbReference>
<evidence type="ECO:0000313" key="9">
    <source>
        <dbReference type="Proteomes" id="UP000515819"/>
    </source>
</evidence>
<keyword evidence="6" id="KW-0804">Transcription</keyword>
<dbReference type="InterPro" id="IPR043135">
    <property type="entry name" value="Fur_C"/>
</dbReference>
<evidence type="ECO:0000256" key="7">
    <source>
        <dbReference type="PIRSR" id="PIRSR602481-1"/>
    </source>
</evidence>
<keyword evidence="4" id="KW-0805">Transcription regulation</keyword>
<keyword evidence="7" id="KW-0479">Metal-binding</keyword>
<dbReference type="Gene3D" id="1.10.10.10">
    <property type="entry name" value="Winged helix-like DNA-binding domain superfamily/Winged helix DNA-binding domain"/>
    <property type="match status" value="1"/>
</dbReference>
<dbReference type="Proteomes" id="UP000515819">
    <property type="component" value="Chromosome"/>
</dbReference>
<keyword evidence="3 7" id="KW-0862">Zinc</keyword>
<protein>
    <submittedName>
        <fullName evidence="8">Transcriptional repressor</fullName>
    </submittedName>
</protein>
<keyword evidence="5" id="KW-0238">DNA-binding</keyword>
<evidence type="ECO:0000256" key="1">
    <source>
        <dbReference type="ARBA" id="ARBA00007957"/>
    </source>
</evidence>
<proteinExistence type="inferred from homology"/>
<dbReference type="CDD" id="cd07153">
    <property type="entry name" value="Fur_like"/>
    <property type="match status" value="1"/>
</dbReference>
<dbReference type="PANTHER" id="PTHR33202">
    <property type="entry name" value="ZINC UPTAKE REGULATION PROTEIN"/>
    <property type="match status" value="1"/>
</dbReference>
<accession>A0A7G9FMR7</accession>
<dbReference type="RefSeq" id="WP_117780873.1">
    <property type="nucleotide sequence ID" value="NZ_CP060632.1"/>
</dbReference>
<evidence type="ECO:0000256" key="4">
    <source>
        <dbReference type="ARBA" id="ARBA00023015"/>
    </source>
</evidence>
<dbReference type="GO" id="GO:0045892">
    <property type="term" value="P:negative regulation of DNA-templated transcription"/>
    <property type="evidence" value="ECO:0007669"/>
    <property type="project" value="TreeGrafter"/>
</dbReference>
<name>A0A7G9FMR7_9FIRM</name>
<dbReference type="InterPro" id="IPR036388">
    <property type="entry name" value="WH-like_DNA-bd_sf"/>
</dbReference>
<dbReference type="KEGG" id="wcp:H9Q76_00625"/>
<feature type="binding site" evidence="7">
    <location>
        <position position="125"/>
    </location>
    <ligand>
        <name>Zn(2+)</name>
        <dbReference type="ChEBI" id="CHEBI:29105"/>
    </ligand>
</feature>
<dbReference type="Pfam" id="PF01475">
    <property type="entry name" value="FUR"/>
    <property type="match status" value="1"/>
</dbReference>
<feature type="binding site" evidence="7">
    <location>
        <position position="122"/>
    </location>
    <ligand>
        <name>Zn(2+)</name>
        <dbReference type="ChEBI" id="CHEBI:29105"/>
    </ligand>
</feature>
<feature type="binding site" evidence="7">
    <location>
        <position position="82"/>
    </location>
    <ligand>
        <name>Zn(2+)</name>
        <dbReference type="ChEBI" id="CHEBI:29105"/>
    </ligand>
</feature>
<evidence type="ECO:0000256" key="6">
    <source>
        <dbReference type="ARBA" id="ARBA00023163"/>
    </source>
</evidence>
<dbReference type="GO" id="GO:0008270">
    <property type="term" value="F:zinc ion binding"/>
    <property type="evidence" value="ECO:0007669"/>
    <property type="project" value="TreeGrafter"/>
</dbReference>
<comment type="similarity">
    <text evidence="1">Belongs to the Fur family.</text>
</comment>
<keyword evidence="2" id="KW-0678">Repressor</keyword>
<dbReference type="GO" id="GO:1900376">
    <property type="term" value="P:regulation of secondary metabolite biosynthetic process"/>
    <property type="evidence" value="ECO:0007669"/>
    <property type="project" value="TreeGrafter"/>
</dbReference>
<gene>
    <name evidence="8" type="ORF">H9Q76_00625</name>
</gene>
<dbReference type="InterPro" id="IPR002481">
    <property type="entry name" value="FUR"/>
</dbReference>
<evidence type="ECO:0000313" key="8">
    <source>
        <dbReference type="EMBL" id="QNL99848.1"/>
    </source>
</evidence>